<protein>
    <submittedName>
        <fullName evidence="2">Uncharacterized protein</fullName>
    </submittedName>
</protein>
<feature type="region of interest" description="Disordered" evidence="1">
    <location>
        <begin position="460"/>
        <end position="482"/>
    </location>
</feature>
<feature type="region of interest" description="Disordered" evidence="1">
    <location>
        <begin position="26"/>
        <end position="162"/>
    </location>
</feature>
<feature type="region of interest" description="Disordered" evidence="1">
    <location>
        <begin position="570"/>
        <end position="634"/>
    </location>
</feature>
<dbReference type="AlphaFoldDB" id="A0AAW0G0E0"/>
<dbReference type="Proteomes" id="UP001385951">
    <property type="component" value="Unassembled WGS sequence"/>
</dbReference>
<feature type="compositionally biased region" description="Pro residues" evidence="1">
    <location>
        <begin position="65"/>
        <end position="92"/>
    </location>
</feature>
<keyword evidence="3" id="KW-1185">Reference proteome</keyword>
<accession>A0AAW0G0E0</accession>
<evidence type="ECO:0000313" key="2">
    <source>
        <dbReference type="EMBL" id="KAK7683086.1"/>
    </source>
</evidence>
<feature type="region of interest" description="Disordered" evidence="1">
    <location>
        <begin position="498"/>
        <end position="522"/>
    </location>
</feature>
<comment type="caution">
    <text evidence="2">The sequence shown here is derived from an EMBL/GenBank/DDBJ whole genome shotgun (WGS) entry which is preliminary data.</text>
</comment>
<evidence type="ECO:0000313" key="3">
    <source>
        <dbReference type="Proteomes" id="UP001385951"/>
    </source>
</evidence>
<name>A0AAW0G0E0_9APHY</name>
<feature type="region of interest" description="Disordered" evidence="1">
    <location>
        <begin position="648"/>
        <end position="669"/>
    </location>
</feature>
<proteinExistence type="predicted"/>
<organism evidence="2 3">
    <name type="scientific">Cerrena zonata</name>
    <dbReference type="NCBI Taxonomy" id="2478898"/>
    <lineage>
        <taxon>Eukaryota</taxon>
        <taxon>Fungi</taxon>
        <taxon>Dikarya</taxon>
        <taxon>Basidiomycota</taxon>
        <taxon>Agaricomycotina</taxon>
        <taxon>Agaricomycetes</taxon>
        <taxon>Polyporales</taxon>
        <taxon>Cerrenaceae</taxon>
        <taxon>Cerrena</taxon>
    </lineage>
</organism>
<feature type="compositionally biased region" description="Acidic residues" evidence="1">
    <location>
        <begin position="132"/>
        <end position="142"/>
    </location>
</feature>
<feature type="region of interest" description="Disordered" evidence="1">
    <location>
        <begin position="535"/>
        <end position="557"/>
    </location>
</feature>
<gene>
    <name evidence="2" type="ORF">QCA50_013759</name>
</gene>
<feature type="compositionally biased region" description="Acidic residues" evidence="1">
    <location>
        <begin position="224"/>
        <end position="235"/>
    </location>
</feature>
<feature type="region of interest" description="Disordered" evidence="1">
    <location>
        <begin position="203"/>
        <end position="235"/>
    </location>
</feature>
<feature type="compositionally biased region" description="Polar residues" evidence="1">
    <location>
        <begin position="40"/>
        <end position="51"/>
    </location>
</feature>
<reference evidence="2 3" key="1">
    <citation type="submission" date="2022-09" db="EMBL/GenBank/DDBJ databases">
        <authorList>
            <person name="Palmer J.M."/>
        </authorList>
    </citation>
    <scope>NUCLEOTIDE SEQUENCE [LARGE SCALE GENOMIC DNA]</scope>
    <source>
        <strain evidence="2 3">DSM 7382</strain>
    </source>
</reference>
<feature type="compositionally biased region" description="Low complexity" evidence="1">
    <location>
        <begin position="107"/>
        <end position="118"/>
    </location>
</feature>
<dbReference type="PANTHER" id="PTHR48148">
    <property type="entry name" value="KERATINOCYTE PROLINE-RICH PROTEIN"/>
    <property type="match status" value="1"/>
</dbReference>
<sequence>MIYLPSEDEDEGLYAEYTVPIHDTSVDSVASLTEPLQEATARSSNHHSLQSPSPPPTHSHNAPRSPSPPSVQQPASPTPPSPKQPSPAPTHTPSPANSRQPTPAQDVPVSLPPVVLQPNERPRSPVVHMDLDDSEDDEDDEVSVFRELSQPPEMDSEDEAEGRNFLERSFAQVHLTSSPNPFSQSPAVRPQISRVQAAKEKLMASVEKSSPGYSPVELSLADNAGDDEGDSGELDVEPNVVKITSDDPLAAARAAAILRLHRYNSIDESTLRKRRHSNPAVDAILRSARKKVTSESGVTKTTPRRKHPLGRVVGNKVFIPGSPAMTLPELLDQEEVSLQIDDHSLHHSPLRSVSFASDFNTPVKQVIPSYDQFAPSPAPSVGPREWNKKDWKTLDACYTDERLALGERLELGVDELAPADNVELENVVERFIDIMGGDDALQQLGSSWTRDDLLRRARALQRKQRSGNYAAPTPSRQSSVFSTDSNFGRYLSPRPASISSDATACHRGSVGSLSPSPPPSVRYDKLIDEAVAVMSGERRDTSPGPRPPPTNIGSPSLASRMKGFIFSYLPRMSKPKPNPQSSVLGKGLPVPPPEVFNKPRPPITTPAPKPKPRPAHPKELVNLAPAPKPSMIPRPTKQYRRLVDLNHVTPPAPKTKPMMPAGRRDSGASVKDLVQTFEGRSREDISIERESLSRLGNRRVENWAGSRLPIQKATWKP</sequence>
<dbReference type="EMBL" id="JASBNA010000032">
    <property type="protein sequence ID" value="KAK7683086.1"/>
    <property type="molecule type" value="Genomic_DNA"/>
</dbReference>
<dbReference type="PANTHER" id="PTHR48148:SF3">
    <property type="entry name" value="KERATINOCYTE PROLINE-RICH PROTEIN"/>
    <property type="match status" value="1"/>
</dbReference>
<feature type="compositionally biased region" description="Pro residues" evidence="1">
    <location>
        <begin position="589"/>
        <end position="609"/>
    </location>
</feature>
<evidence type="ECO:0000256" key="1">
    <source>
        <dbReference type="SAM" id="MobiDB-lite"/>
    </source>
</evidence>